<dbReference type="Proteomes" id="UP000266723">
    <property type="component" value="Unassembled WGS sequence"/>
</dbReference>
<sequence>MHAARSLRSDRAQADARSLRGDRARVEARSLRSDRGFVPLVRYVATERPSRSVAT</sequence>
<accession>A0ABQ7E5H7</accession>
<name>A0ABQ7E5H7_BRACR</name>
<gene>
    <name evidence="2" type="ORF">DY000_02022367</name>
</gene>
<dbReference type="EMBL" id="QGKV02000299">
    <property type="protein sequence ID" value="KAF3592488.1"/>
    <property type="molecule type" value="Genomic_DNA"/>
</dbReference>
<comment type="caution">
    <text evidence="2">The sequence shown here is derived from an EMBL/GenBank/DDBJ whole genome shotgun (WGS) entry which is preliminary data.</text>
</comment>
<keyword evidence="3" id="KW-1185">Reference proteome</keyword>
<feature type="region of interest" description="Disordered" evidence="1">
    <location>
        <begin position="1"/>
        <end position="25"/>
    </location>
</feature>
<protein>
    <submittedName>
        <fullName evidence="2">Uncharacterized protein</fullName>
    </submittedName>
</protein>
<proteinExistence type="predicted"/>
<evidence type="ECO:0000256" key="1">
    <source>
        <dbReference type="SAM" id="MobiDB-lite"/>
    </source>
</evidence>
<feature type="compositionally biased region" description="Basic and acidic residues" evidence="1">
    <location>
        <begin position="7"/>
        <end position="25"/>
    </location>
</feature>
<organism evidence="2 3">
    <name type="scientific">Brassica cretica</name>
    <name type="common">Mustard</name>
    <dbReference type="NCBI Taxonomy" id="69181"/>
    <lineage>
        <taxon>Eukaryota</taxon>
        <taxon>Viridiplantae</taxon>
        <taxon>Streptophyta</taxon>
        <taxon>Embryophyta</taxon>
        <taxon>Tracheophyta</taxon>
        <taxon>Spermatophyta</taxon>
        <taxon>Magnoliopsida</taxon>
        <taxon>eudicotyledons</taxon>
        <taxon>Gunneridae</taxon>
        <taxon>Pentapetalae</taxon>
        <taxon>rosids</taxon>
        <taxon>malvids</taxon>
        <taxon>Brassicales</taxon>
        <taxon>Brassicaceae</taxon>
        <taxon>Brassiceae</taxon>
        <taxon>Brassica</taxon>
    </lineage>
</organism>
<evidence type="ECO:0000313" key="2">
    <source>
        <dbReference type="EMBL" id="KAF3592488.1"/>
    </source>
</evidence>
<reference evidence="2 3" key="1">
    <citation type="journal article" date="2020" name="BMC Genomics">
        <title>Intraspecific diversification of the crop wild relative Brassica cretica Lam. using demographic model selection.</title>
        <authorList>
            <person name="Kioukis A."/>
            <person name="Michalopoulou V.A."/>
            <person name="Briers L."/>
            <person name="Pirintsos S."/>
            <person name="Studholme D.J."/>
            <person name="Pavlidis P."/>
            <person name="Sarris P.F."/>
        </authorList>
    </citation>
    <scope>NUCLEOTIDE SEQUENCE [LARGE SCALE GENOMIC DNA]</scope>
    <source>
        <strain evidence="3">cv. PFS-1207/04</strain>
    </source>
</reference>
<evidence type="ECO:0000313" key="3">
    <source>
        <dbReference type="Proteomes" id="UP000266723"/>
    </source>
</evidence>